<dbReference type="AlphaFoldDB" id="A0AAD9UWX2"/>
<organism evidence="1 2">
    <name type="scientific">Acropora cervicornis</name>
    <name type="common">Staghorn coral</name>
    <dbReference type="NCBI Taxonomy" id="6130"/>
    <lineage>
        <taxon>Eukaryota</taxon>
        <taxon>Metazoa</taxon>
        <taxon>Cnidaria</taxon>
        <taxon>Anthozoa</taxon>
        <taxon>Hexacorallia</taxon>
        <taxon>Scleractinia</taxon>
        <taxon>Astrocoeniina</taxon>
        <taxon>Acroporidae</taxon>
        <taxon>Acropora</taxon>
    </lineage>
</organism>
<name>A0AAD9UWX2_ACRCE</name>
<reference evidence="1" key="1">
    <citation type="journal article" date="2023" name="G3 (Bethesda)">
        <title>Whole genome assembly and annotation of the endangered Caribbean coral Acropora cervicornis.</title>
        <authorList>
            <person name="Selwyn J.D."/>
            <person name="Vollmer S.V."/>
        </authorList>
    </citation>
    <scope>NUCLEOTIDE SEQUENCE</scope>
    <source>
        <strain evidence="1">K2</strain>
    </source>
</reference>
<comment type="caution">
    <text evidence="1">The sequence shown here is derived from an EMBL/GenBank/DDBJ whole genome shotgun (WGS) entry which is preliminary data.</text>
</comment>
<proteinExistence type="predicted"/>
<dbReference type="EMBL" id="JARQWQ010000085">
    <property type="protein sequence ID" value="KAK2552590.1"/>
    <property type="molecule type" value="Genomic_DNA"/>
</dbReference>
<dbReference type="Proteomes" id="UP001249851">
    <property type="component" value="Unassembled WGS sequence"/>
</dbReference>
<evidence type="ECO:0000313" key="1">
    <source>
        <dbReference type="EMBL" id="KAK2552590.1"/>
    </source>
</evidence>
<keyword evidence="2" id="KW-1185">Reference proteome</keyword>
<sequence>MLHQDLICEEPVLVDNINRAFLNIMKDYQPLTDSVRVSVEDDEPITVIEELVEKKLREISTSRAIGPDELPNWVLKEYSEVLAAPIIPAAVLVTEGTYLSQHTFEGNVDILIQAVEDLLSRSDPLVGKLQTLRNKNDFTTDGLLRYKQILKDNHYNLLLLEEDLEIRGQNATATFHCQSGIKISRNKPHQYNPMTRTQKNAMKLCNDTRITRIITKKNNDNDIIIILPLKFETISSKPANMASVLLISHFYYLKLTYERTSSPRHLCLSHENWPLPLCGLLNPFFSSSSYTPEPCTNKPFPGTDGDEG</sequence>
<reference evidence="1" key="2">
    <citation type="journal article" date="2023" name="Science">
        <title>Genomic signatures of disease resistance in endangered staghorn corals.</title>
        <authorList>
            <person name="Vollmer S.V."/>
            <person name="Selwyn J.D."/>
            <person name="Despard B.A."/>
            <person name="Roesel C.L."/>
        </authorList>
    </citation>
    <scope>NUCLEOTIDE SEQUENCE</scope>
    <source>
        <strain evidence="1">K2</strain>
    </source>
</reference>
<protein>
    <submittedName>
        <fullName evidence="1">Uncharacterized protein</fullName>
    </submittedName>
</protein>
<evidence type="ECO:0000313" key="2">
    <source>
        <dbReference type="Proteomes" id="UP001249851"/>
    </source>
</evidence>
<gene>
    <name evidence="1" type="ORF">P5673_026241</name>
</gene>
<accession>A0AAD9UWX2</accession>